<feature type="domain" description="Pyridoxamine 5'-phosphate oxidase N-terminal" evidence="3">
    <location>
        <begin position="14"/>
        <end position="98"/>
    </location>
</feature>
<evidence type="ECO:0000313" key="5">
    <source>
        <dbReference type="Proteomes" id="UP001164506"/>
    </source>
</evidence>
<evidence type="ECO:0000259" key="3">
    <source>
        <dbReference type="Pfam" id="PF01243"/>
    </source>
</evidence>
<evidence type="ECO:0000313" key="4">
    <source>
        <dbReference type="EMBL" id="UZX20937.1"/>
    </source>
</evidence>
<protein>
    <submittedName>
        <fullName evidence="4">PPOX class F420-dependent oxidoreductase</fullName>
        <ecNumber evidence="4">1.-.-.-</ecNumber>
    </submittedName>
</protein>
<organism evidence="4 5">
    <name type="scientific">Streptomyces tanashiensis</name>
    <dbReference type="NCBI Taxonomy" id="67367"/>
    <lineage>
        <taxon>Bacteria</taxon>
        <taxon>Bacillati</taxon>
        <taxon>Actinomycetota</taxon>
        <taxon>Actinomycetes</taxon>
        <taxon>Kitasatosporales</taxon>
        <taxon>Streptomycetaceae</taxon>
        <taxon>Streptomyces</taxon>
    </lineage>
</organism>
<sequence length="147" mass="16383">MRDFEGFSEAERAYLTEGRKLARMATVDPSGQPQANPVGFFPQEDGTVLVGGLRMGQTKKWRNLRQNPKVALVVDDLASVRPWRVRGVEIRGEAELLVGPHALGPHFSEEVIRIHPRRIHSWGLEDQGLSDPDPPHRPYTAGEAGSR</sequence>
<evidence type="ECO:0000256" key="2">
    <source>
        <dbReference type="SAM" id="MobiDB-lite"/>
    </source>
</evidence>
<dbReference type="Gene3D" id="2.30.110.10">
    <property type="entry name" value="Electron Transport, Fmn-binding Protein, Chain A"/>
    <property type="match status" value="1"/>
</dbReference>
<dbReference type="InterPro" id="IPR024031">
    <property type="entry name" value="MSMEG_5819/OxyR"/>
</dbReference>
<accession>A0ABY6QW91</accession>
<proteinExistence type="predicted"/>
<dbReference type="NCBIfam" id="TIGR04023">
    <property type="entry name" value="PPOX_MSMEG_5819"/>
    <property type="match status" value="1"/>
</dbReference>
<dbReference type="InterPro" id="IPR011576">
    <property type="entry name" value="Pyridox_Oxase_N"/>
</dbReference>
<keyword evidence="1 4" id="KW-0560">Oxidoreductase</keyword>
<dbReference type="Pfam" id="PF01243">
    <property type="entry name" value="PNPOx_N"/>
    <property type="match status" value="1"/>
</dbReference>
<dbReference type="RefSeq" id="WP_267258517.1">
    <property type="nucleotide sequence ID" value="NZ_CP084204.1"/>
</dbReference>
<dbReference type="EC" id="1.-.-.-" evidence="4"/>
<dbReference type="EMBL" id="CP084204">
    <property type="protein sequence ID" value="UZX20937.1"/>
    <property type="molecule type" value="Genomic_DNA"/>
</dbReference>
<dbReference type="PANTHER" id="PTHR35176">
    <property type="entry name" value="HEME OXYGENASE HI_0854-RELATED"/>
    <property type="match status" value="1"/>
</dbReference>
<feature type="region of interest" description="Disordered" evidence="2">
    <location>
        <begin position="124"/>
        <end position="147"/>
    </location>
</feature>
<dbReference type="InterPro" id="IPR052019">
    <property type="entry name" value="F420H2_bilvrd_red/Heme_oxyg"/>
</dbReference>
<keyword evidence="5" id="KW-1185">Reference proteome</keyword>
<reference evidence="4" key="1">
    <citation type="submission" date="2021-09" db="EMBL/GenBank/DDBJ databases">
        <title>Complete genome sequence and metabolic characterization of Streptomyces tanashiensis DSM 731 the producer of antibacterial Kalafungin and diverse secondary metabolites.</title>
        <authorList>
            <person name="Abbasi M.N."/>
            <person name="Anwar M.N."/>
            <person name="Alam K."/>
            <person name="Shoaib M."/>
            <person name="Lin Z."/>
            <person name="Hayat M."/>
            <person name="Ali M.I."/>
            <person name="Malik H.M.T."/>
            <person name="Ahmed I."/>
            <person name="Li A."/>
            <person name="Hailong Wang H."/>
            <person name="Zhang Y."/>
        </authorList>
    </citation>
    <scope>NUCLEOTIDE SEQUENCE</scope>
    <source>
        <strain evidence="4">Kala</strain>
    </source>
</reference>
<gene>
    <name evidence="4" type="ORF">LDH80_09520</name>
</gene>
<dbReference type="GO" id="GO:0016491">
    <property type="term" value="F:oxidoreductase activity"/>
    <property type="evidence" value="ECO:0007669"/>
    <property type="project" value="UniProtKB-KW"/>
</dbReference>
<evidence type="ECO:0000256" key="1">
    <source>
        <dbReference type="ARBA" id="ARBA00023002"/>
    </source>
</evidence>
<dbReference type="InterPro" id="IPR012349">
    <property type="entry name" value="Split_barrel_FMN-bd"/>
</dbReference>
<dbReference type="GeneID" id="95599677"/>
<dbReference type="Proteomes" id="UP001164506">
    <property type="component" value="Chromosome"/>
</dbReference>
<dbReference type="PANTHER" id="PTHR35176:SF6">
    <property type="entry name" value="HEME OXYGENASE HI_0854-RELATED"/>
    <property type="match status" value="1"/>
</dbReference>
<dbReference type="SUPFAM" id="SSF50475">
    <property type="entry name" value="FMN-binding split barrel"/>
    <property type="match status" value="1"/>
</dbReference>
<name>A0ABY6QW91_9ACTN</name>